<accession>A0A645B1X6</accession>
<sequence>MLLSEVCSIVDGVVACGEHRLTESVDCAFASDLMSDVLTLKKDHFLLVTGLANIQSVRTAEMSDAPYILLCRGKQVTPEMLDLALENNMLIITSKHSLYKCSGLLYSAGLNPVY</sequence>
<organism evidence="1">
    <name type="scientific">bioreactor metagenome</name>
    <dbReference type="NCBI Taxonomy" id="1076179"/>
    <lineage>
        <taxon>unclassified sequences</taxon>
        <taxon>metagenomes</taxon>
        <taxon>ecological metagenomes</taxon>
    </lineage>
</organism>
<dbReference type="InterPro" id="IPR028979">
    <property type="entry name" value="Ser_kin/Pase_Hpr-like_N_sf"/>
</dbReference>
<evidence type="ECO:0008006" key="2">
    <source>
        <dbReference type="Google" id="ProtNLM"/>
    </source>
</evidence>
<reference evidence="1" key="1">
    <citation type="submission" date="2019-08" db="EMBL/GenBank/DDBJ databases">
        <authorList>
            <person name="Kucharzyk K."/>
            <person name="Murdoch R.W."/>
            <person name="Higgins S."/>
            <person name="Loffler F."/>
        </authorList>
    </citation>
    <scope>NUCLEOTIDE SEQUENCE</scope>
</reference>
<dbReference type="SUPFAM" id="SSF75138">
    <property type="entry name" value="HprK N-terminal domain-like"/>
    <property type="match status" value="1"/>
</dbReference>
<dbReference type="Gene3D" id="3.40.1390.20">
    <property type="entry name" value="HprK N-terminal domain-like"/>
    <property type="match status" value="1"/>
</dbReference>
<name>A0A645B1X6_9ZZZZ</name>
<gene>
    <name evidence="1" type="ORF">SDC9_106249</name>
</gene>
<evidence type="ECO:0000313" key="1">
    <source>
        <dbReference type="EMBL" id="MPM59407.1"/>
    </source>
</evidence>
<comment type="caution">
    <text evidence="1">The sequence shown here is derived from an EMBL/GenBank/DDBJ whole genome shotgun (WGS) entry which is preliminary data.</text>
</comment>
<proteinExistence type="predicted"/>
<dbReference type="EMBL" id="VSSQ01017276">
    <property type="protein sequence ID" value="MPM59407.1"/>
    <property type="molecule type" value="Genomic_DNA"/>
</dbReference>
<protein>
    <recommendedName>
        <fullName evidence="2">DRTGG domain-containing protein</fullName>
    </recommendedName>
</protein>
<dbReference type="AlphaFoldDB" id="A0A645B1X6"/>